<proteinExistence type="predicted"/>
<reference evidence="1 2" key="1">
    <citation type="submission" date="2021-06" db="EMBL/GenBank/DDBJ databases">
        <title>Caerostris darwini draft genome.</title>
        <authorList>
            <person name="Kono N."/>
            <person name="Arakawa K."/>
        </authorList>
    </citation>
    <scope>NUCLEOTIDE SEQUENCE [LARGE SCALE GENOMIC DNA]</scope>
</reference>
<dbReference type="Proteomes" id="UP001054837">
    <property type="component" value="Unassembled WGS sequence"/>
</dbReference>
<evidence type="ECO:0000313" key="1">
    <source>
        <dbReference type="EMBL" id="GIY24999.1"/>
    </source>
</evidence>
<gene>
    <name evidence="1" type="ORF">CDAR_249961</name>
</gene>
<dbReference type="AlphaFoldDB" id="A0AAV4RWB5"/>
<keyword evidence="2" id="KW-1185">Reference proteome</keyword>
<accession>A0AAV4RWB5</accession>
<sequence>IKLSSYAHTFDASTFAGIKHVGGDGETFMKCVDVFLKM</sequence>
<evidence type="ECO:0000313" key="2">
    <source>
        <dbReference type="Proteomes" id="UP001054837"/>
    </source>
</evidence>
<protein>
    <submittedName>
        <fullName evidence="1">Uncharacterized protein</fullName>
    </submittedName>
</protein>
<organism evidence="1 2">
    <name type="scientific">Caerostris darwini</name>
    <dbReference type="NCBI Taxonomy" id="1538125"/>
    <lineage>
        <taxon>Eukaryota</taxon>
        <taxon>Metazoa</taxon>
        <taxon>Ecdysozoa</taxon>
        <taxon>Arthropoda</taxon>
        <taxon>Chelicerata</taxon>
        <taxon>Arachnida</taxon>
        <taxon>Araneae</taxon>
        <taxon>Araneomorphae</taxon>
        <taxon>Entelegynae</taxon>
        <taxon>Araneoidea</taxon>
        <taxon>Araneidae</taxon>
        <taxon>Caerostris</taxon>
    </lineage>
</organism>
<dbReference type="EMBL" id="BPLQ01006757">
    <property type="protein sequence ID" value="GIY24999.1"/>
    <property type="molecule type" value="Genomic_DNA"/>
</dbReference>
<feature type="non-terminal residue" evidence="1">
    <location>
        <position position="1"/>
    </location>
</feature>
<comment type="caution">
    <text evidence="1">The sequence shown here is derived from an EMBL/GenBank/DDBJ whole genome shotgun (WGS) entry which is preliminary data.</text>
</comment>
<name>A0AAV4RWB5_9ARAC</name>